<name>A0AAD8GXV5_9APIA</name>
<organism evidence="1 2">
    <name type="scientific">Heracleum sosnowskyi</name>
    <dbReference type="NCBI Taxonomy" id="360622"/>
    <lineage>
        <taxon>Eukaryota</taxon>
        <taxon>Viridiplantae</taxon>
        <taxon>Streptophyta</taxon>
        <taxon>Embryophyta</taxon>
        <taxon>Tracheophyta</taxon>
        <taxon>Spermatophyta</taxon>
        <taxon>Magnoliopsida</taxon>
        <taxon>eudicotyledons</taxon>
        <taxon>Gunneridae</taxon>
        <taxon>Pentapetalae</taxon>
        <taxon>asterids</taxon>
        <taxon>campanulids</taxon>
        <taxon>Apiales</taxon>
        <taxon>Apiaceae</taxon>
        <taxon>Apioideae</taxon>
        <taxon>apioid superclade</taxon>
        <taxon>Tordylieae</taxon>
        <taxon>Tordyliinae</taxon>
        <taxon>Heracleum</taxon>
    </lineage>
</organism>
<sequence>MCKVKRTSPLDELLHDQLRDFAMKASPQVVEVPYEVKFYKGRALQTCGVDPISLKDFPAKHLVYLKNMLRTSGFVTQEKTEVADMIQDYCIANITRYHQMKNRLKKVTTQPVRPSGITSESDRVLDKDLLEALEEGDMMDEDN</sequence>
<dbReference type="AlphaFoldDB" id="A0AAD8GXV5"/>
<comment type="caution">
    <text evidence="1">The sequence shown here is derived from an EMBL/GenBank/DDBJ whole genome shotgun (WGS) entry which is preliminary data.</text>
</comment>
<keyword evidence="2" id="KW-1185">Reference proteome</keyword>
<accession>A0AAD8GXV5</accession>
<proteinExistence type="predicted"/>
<evidence type="ECO:0000313" key="2">
    <source>
        <dbReference type="Proteomes" id="UP001237642"/>
    </source>
</evidence>
<evidence type="ECO:0000313" key="1">
    <source>
        <dbReference type="EMBL" id="KAK1356691.1"/>
    </source>
</evidence>
<reference evidence="1" key="1">
    <citation type="submission" date="2023-02" db="EMBL/GenBank/DDBJ databases">
        <title>Genome of toxic invasive species Heracleum sosnowskyi carries increased number of genes despite the absence of recent whole-genome duplications.</title>
        <authorList>
            <person name="Schelkunov M."/>
            <person name="Shtratnikova V."/>
            <person name="Makarenko M."/>
            <person name="Klepikova A."/>
            <person name="Omelchenko D."/>
            <person name="Novikova G."/>
            <person name="Obukhova E."/>
            <person name="Bogdanov V."/>
            <person name="Penin A."/>
            <person name="Logacheva M."/>
        </authorList>
    </citation>
    <scope>NUCLEOTIDE SEQUENCE</scope>
    <source>
        <strain evidence="1">Hsosn_3</strain>
        <tissue evidence="1">Leaf</tissue>
    </source>
</reference>
<dbReference type="Proteomes" id="UP001237642">
    <property type="component" value="Unassembled WGS sequence"/>
</dbReference>
<reference evidence="1" key="2">
    <citation type="submission" date="2023-05" db="EMBL/GenBank/DDBJ databases">
        <authorList>
            <person name="Schelkunov M.I."/>
        </authorList>
    </citation>
    <scope>NUCLEOTIDE SEQUENCE</scope>
    <source>
        <strain evidence="1">Hsosn_3</strain>
        <tissue evidence="1">Leaf</tissue>
    </source>
</reference>
<gene>
    <name evidence="1" type="ORF">POM88_049947</name>
</gene>
<dbReference type="EMBL" id="JAUIZM010000011">
    <property type="protein sequence ID" value="KAK1356691.1"/>
    <property type="molecule type" value="Genomic_DNA"/>
</dbReference>
<protein>
    <submittedName>
        <fullName evidence="1">Uncharacterized protein</fullName>
    </submittedName>
</protein>